<evidence type="ECO:0000256" key="2">
    <source>
        <dbReference type="SAM" id="Phobius"/>
    </source>
</evidence>
<gene>
    <name evidence="3" type="ORF">FOZ63_029155</name>
</gene>
<evidence type="ECO:0000313" key="3">
    <source>
        <dbReference type="EMBL" id="KAF4752663.1"/>
    </source>
</evidence>
<feature type="transmembrane region" description="Helical" evidence="2">
    <location>
        <begin position="16"/>
        <end position="36"/>
    </location>
</feature>
<evidence type="ECO:0000256" key="1">
    <source>
        <dbReference type="SAM" id="MobiDB-lite"/>
    </source>
</evidence>
<accession>A0A7J6U541</accession>
<protein>
    <recommendedName>
        <fullName evidence="5">Transmembrane protein</fullName>
    </recommendedName>
</protein>
<comment type="caution">
    <text evidence="3">The sequence shown here is derived from an EMBL/GenBank/DDBJ whole genome shotgun (WGS) entry which is preliminary data.</text>
</comment>
<name>A0A7J6U541_PEROL</name>
<feature type="compositionally biased region" description="Acidic residues" evidence="1">
    <location>
        <begin position="68"/>
        <end position="80"/>
    </location>
</feature>
<organism evidence="3 4">
    <name type="scientific">Perkinsus olseni</name>
    <name type="common">Perkinsus atlanticus</name>
    <dbReference type="NCBI Taxonomy" id="32597"/>
    <lineage>
        <taxon>Eukaryota</taxon>
        <taxon>Sar</taxon>
        <taxon>Alveolata</taxon>
        <taxon>Perkinsozoa</taxon>
        <taxon>Perkinsea</taxon>
        <taxon>Perkinsida</taxon>
        <taxon>Perkinsidae</taxon>
        <taxon>Perkinsus</taxon>
    </lineage>
</organism>
<dbReference type="Proteomes" id="UP000553632">
    <property type="component" value="Unassembled WGS sequence"/>
</dbReference>
<dbReference type="EMBL" id="JABANO010005919">
    <property type="protein sequence ID" value="KAF4752663.1"/>
    <property type="molecule type" value="Genomic_DNA"/>
</dbReference>
<proteinExistence type="predicted"/>
<keyword evidence="4" id="KW-1185">Reference proteome</keyword>
<evidence type="ECO:0000313" key="4">
    <source>
        <dbReference type="Proteomes" id="UP000553632"/>
    </source>
</evidence>
<dbReference type="OMA" id="ATSYNVR"/>
<keyword evidence="2" id="KW-0812">Transmembrane</keyword>
<evidence type="ECO:0008006" key="5">
    <source>
        <dbReference type="Google" id="ProtNLM"/>
    </source>
</evidence>
<sequence>MEASATQVNSSSVPDAVIVSLSFLMALSHLAFVLYVRITREDDATEDLASDTKSNSEITTTTAVGSDEIADDDDDDDDDISGLPADNLEIEEELGIHFGTSPTIPTTGLYLFLIPSTEEV</sequence>
<dbReference type="AlphaFoldDB" id="A0A7J6U541"/>
<keyword evidence="2" id="KW-1133">Transmembrane helix</keyword>
<reference evidence="3 4" key="1">
    <citation type="submission" date="2020-04" db="EMBL/GenBank/DDBJ databases">
        <title>Perkinsus olseni comparative genomics.</title>
        <authorList>
            <person name="Bogema D.R."/>
        </authorList>
    </citation>
    <scope>NUCLEOTIDE SEQUENCE [LARGE SCALE GENOMIC DNA]</scope>
    <source>
        <strain evidence="3 4">ATCC PRA-207</strain>
    </source>
</reference>
<keyword evidence="2" id="KW-0472">Membrane</keyword>
<feature type="region of interest" description="Disordered" evidence="1">
    <location>
        <begin position="44"/>
        <end position="86"/>
    </location>
</feature>
<feature type="compositionally biased region" description="Polar residues" evidence="1">
    <location>
        <begin position="51"/>
        <end position="64"/>
    </location>
</feature>